<evidence type="ECO:0000313" key="1">
    <source>
        <dbReference type="EMBL" id="QNO52540.1"/>
    </source>
</evidence>
<organism evidence="1">
    <name type="scientific">Candidatus Methanophagaceae archaeon ANME-1 ERB6</name>
    <dbReference type="NCBI Taxonomy" id="2759912"/>
    <lineage>
        <taxon>Archaea</taxon>
        <taxon>Methanobacteriati</taxon>
        <taxon>Methanobacteriota</taxon>
        <taxon>Stenosarchaea group</taxon>
        <taxon>Methanomicrobia</taxon>
        <taxon>Candidatus Methanophagales</taxon>
        <taxon>Candidatus Methanophagaceae</taxon>
    </lineage>
</organism>
<reference evidence="1" key="1">
    <citation type="submission" date="2020-06" db="EMBL/GenBank/DDBJ databases">
        <title>Unique genomic features of the anaerobic methanotrophic archaea.</title>
        <authorList>
            <person name="Chadwick G.L."/>
            <person name="Skennerton C.T."/>
            <person name="Laso-Perez R."/>
            <person name="Leu A.O."/>
            <person name="Speth D.R."/>
            <person name="Yu H."/>
            <person name="Morgan-Lang C."/>
            <person name="Hatzenpichler R."/>
            <person name="Goudeau D."/>
            <person name="Malmstrom R."/>
            <person name="Brazelton W.J."/>
            <person name="Woyke T."/>
            <person name="Hallam S.J."/>
            <person name="Tyson G.W."/>
            <person name="Wegener G."/>
            <person name="Boetius A."/>
            <person name="Orphan V."/>
        </authorList>
    </citation>
    <scope>NUCLEOTIDE SEQUENCE</scope>
</reference>
<proteinExistence type="predicted"/>
<name>A0A7G9YX06_9EURY</name>
<sequence length="979" mass="112304">MTNIDQVISQIRFQLEQLSAKNAHHDFEHLCRHLARAKICGNIIPATGPVSAGGDQGRDFETFRTYLSSSPIANSAFIGLVSQKPIAFACSLQKEIIGKIKSDVNTIMASGAKVEVICYFCTSDVQVARRHELQSWANENYSIELEIHDGQSISELLADHEVFWIAERYLGIPSEIFPRAEDKEDWYRQSLKFWKEKNKPNFSYADFYEIKDSIRYATFTSEVKQDLPFWIRFMETFISPDSPEPLKRRAIYEIAVASLRGLGTLIGQEGRLREYFDIIPKLEDPVDLEDASALLNYCIGASYQNNVQLTDDELSTWHNKLLSRVEERLKAANTPGLRCPLLEIRGYLSLSIDPRQPSPPDIEDAIKWWTQLTLVAKDAPLFPLERFADRLTDFIGFVGENPKYDYLTQQVDLLLSDRHGYFIAAEKCRDRAIEFYKKGKILRAINQSHQAKVKWFAEETLRGSLLSMLWISRCYLELGLSFAAKYYALAVAYIALQSPRSDVKSLLSRALIAAAECDYHQGSWCGFLDLTDIGLRAHGLFSKDAGDLAVHDDLQRTLFHITTLMTITKRLDLRLFEFVAGVVQKWNIEDMLKELLPIAHDTWEKQDISELWVSIEEQLGGRPFGDLGTVREVTLSELGITWKVNWETDYNATPVAEQFIAILQILLADLAGTDLCLLKTDVNIKVRVENIGDARVEPIPSNVGRKWKVVLPIGSTNDKRSEIERLQINVLAVASSILTEISLLPSDSLDEVLENCFRNGISMKVFVAKPYEILYREFIGREAFESSNRSTKSIPELHRQFKIKEHEELAWFDGTGPGYSKEKAEEILIKRYTNSVIPVEYTLKRLLKNPEFRLAVKRLRTDGWLDWHILNSIATAAVNYRVKLNPKAHQNIQVQQRLVQKIMNEPERENSTPVPLKEFTEEKLRMHQRGNMLATLKGLGLECRQSTPDFEAIDHFLRYRYNYWTDNIEHTDPFIYHEI</sequence>
<accession>A0A7G9YX06</accession>
<dbReference type="EMBL" id="MT631513">
    <property type="protein sequence ID" value="QNO52540.1"/>
    <property type="molecule type" value="Genomic_DNA"/>
</dbReference>
<gene>
    <name evidence="1" type="ORF">BJKGENCM_00030</name>
</gene>
<dbReference type="AlphaFoldDB" id="A0A7G9YX06"/>
<protein>
    <submittedName>
        <fullName evidence="1">Uncharacterized protein</fullName>
    </submittedName>
</protein>